<reference evidence="2 3" key="1">
    <citation type="submission" date="2019-08" db="EMBL/GenBank/DDBJ databases">
        <title>Whole genome of Aphis craccivora.</title>
        <authorList>
            <person name="Voronova N.V."/>
            <person name="Shulinski R.S."/>
            <person name="Bandarenka Y.V."/>
            <person name="Zhorov D.G."/>
            <person name="Warner D."/>
        </authorList>
    </citation>
    <scope>NUCLEOTIDE SEQUENCE [LARGE SCALE GENOMIC DNA]</scope>
    <source>
        <strain evidence="2">180601</strain>
        <tissue evidence="2">Whole Body</tissue>
    </source>
</reference>
<dbReference type="AlphaFoldDB" id="A0A6G0VXD5"/>
<keyword evidence="1" id="KW-0812">Transmembrane</keyword>
<name>A0A6G0VXD5_APHCR</name>
<accession>A0A6G0VXD5</accession>
<gene>
    <name evidence="2" type="ORF">FWK35_00024206</name>
</gene>
<keyword evidence="2" id="KW-0067">ATP-binding</keyword>
<organism evidence="2 3">
    <name type="scientific">Aphis craccivora</name>
    <name type="common">Cowpea aphid</name>
    <dbReference type="NCBI Taxonomy" id="307492"/>
    <lineage>
        <taxon>Eukaryota</taxon>
        <taxon>Metazoa</taxon>
        <taxon>Ecdysozoa</taxon>
        <taxon>Arthropoda</taxon>
        <taxon>Hexapoda</taxon>
        <taxon>Insecta</taxon>
        <taxon>Pterygota</taxon>
        <taxon>Neoptera</taxon>
        <taxon>Paraneoptera</taxon>
        <taxon>Hemiptera</taxon>
        <taxon>Sternorrhyncha</taxon>
        <taxon>Aphidomorpha</taxon>
        <taxon>Aphidoidea</taxon>
        <taxon>Aphididae</taxon>
        <taxon>Aphidini</taxon>
        <taxon>Aphis</taxon>
        <taxon>Aphis</taxon>
    </lineage>
</organism>
<feature type="transmembrane region" description="Helical" evidence="1">
    <location>
        <begin position="122"/>
        <end position="148"/>
    </location>
</feature>
<sequence>MVVECELVVAGKLFLEPRLQVKAMHKNVIEALVITGCARGCISKGQSLIMAGIGLREECFSHGQFYVTCFRVSSASSLVTYARATPGGTAMIIFNTFFMYSGKFGSPASIMILKLDLYTLDISMSFLPFLLTTSAFYILAVVVVGIILSFDENLNTVENTKSNLVNTKEQLLKNSMKDWKVATSFKNIKNTACDYLMSQLIQLGEYNDKKKL</sequence>
<keyword evidence="3" id="KW-1185">Reference proteome</keyword>
<evidence type="ECO:0000313" key="2">
    <source>
        <dbReference type="EMBL" id="KAF0712977.1"/>
    </source>
</evidence>
<evidence type="ECO:0000256" key="1">
    <source>
        <dbReference type="SAM" id="Phobius"/>
    </source>
</evidence>
<keyword evidence="2" id="KW-0378">Hydrolase</keyword>
<proteinExistence type="predicted"/>
<dbReference type="Proteomes" id="UP000478052">
    <property type="component" value="Unassembled WGS sequence"/>
</dbReference>
<comment type="caution">
    <text evidence="2">The sequence shown here is derived from an EMBL/GenBank/DDBJ whole genome shotgun (WGS) entry which is preliminary data.</text>
</comment>
<keyword evidence="2" id="KW-0347">Helicase</keyword>
<feature type="transmembrane region" description="Helical" evidence="1">
    <location>
        <begin position="81"/>
        <end position="102"/>
    </location>
</feature>
<keyword evidence="1" id="KW-1133">Transmembrane helix</keyword>
<keyword evidence="2" id="KW-0547">Nucleotide-binding</keyword>
<keyword evidence="1" id="KW-0472">Membrane</keyword>
<dbReference type="EMBL" id="VUJU01010796">
    <property type="protein sequence ID" value="KAF0712977.1"/>
    <property type="molecule type" value="Genomic_DNA"/>
</dbReference>
<dbReference type="GO" id="GO:0004386">
    <property type="term" value="F:helicase activity"/>
    <property type="evidence" value="ECO:0007669"/>
    <property type="project" value="UniProtKB-KW"/>
</dbReference>
<evidence type="ECO:0000313" key="3">
    <source>
        <dbReference type="Proteomes" id="UP000478052"/>
    </source>
</evidence>
<protein>
    <submittedName>
        <fullName evidence="2">ATP-dependent DNA helicase RRM3-like</fullName>
    </submittedName>
</protein>